<sequence length="104" mass="10893">MLFTASPALAEPVRPAAVTMSVAHAAAVPAPDADATPRPGPRPGPDGQGQHRKDQEQADRGPARGGPARHRDLGAQDPFEAGQEVLRFSALPKWCTPFNADPVP</sequence>
<feature type="non-terminal residue" evidence="2">
    <location>
        <position position="104"/>
    </location>
</feature>
<feature type="region of interest" description="Disordered" evidence="1">
    <location>
        <begin position="27"/>
        <end position="81"/>
    </location>
</feature>
<dbReference type="EMBL" id="AF117980">
    <property type="protein sequence ID" value="AAG47630.1"/>
    <property type="molecule type" value="Genomic_DNA"/>
</dbReference>
<proteinExistence type="predicted"/>
<evidence type="ECO:0000256" key="1">
    <source>
        <dbReference type="SAM" id="MobiDB-lite"/>
    </source>
</evidence>
<accession>Q9F162</accession>
<evidence type="ECO:0000313" key="2">
    <source>
        <dbReference type="EMBL" id="AAG47630.1"/>
    </source>
</evidence>
<feature type="compositionally biased region" description="Basic and acidic residues" evidence="1">
    <location>
        <begin position="49"/>
        <end position="62"/>
    </location>
</feature>
<organism evidence="2">
    <name type="scientific">Amycolatopsis mediterranei</name>
    <name type="common">Nocardia mediterranei</name>
    <dbReference type="NCBI Taxonomy" id="33910"/>
    <lineage>
        <taxon>Bacteria</taxon>
        <taxon>Bacillati</taxon>
        <taxon>Actinomycetota</taxon>
        <taxon>Actinomycetes</taxon>
        <taxon>Pseudonocardiales</taxon>
        <taxon>Pseudonocardiaceae</taxon>
        <taxon>Amycolatopsis</taxon>
    </lineage>
</organism>
<protein>
    <submittedName>
        <fullName evidence="2">Uncharacterized protein</fullName>
    </submittedName>
</protein>
<feature type="compositionally biased region" description="Low complexity" evidence="1">
    <location>
        <begin position="27"/>
        <end position="37"/>
    </location>
</feature>
<reference evidence="2" key="1">
    <citation type="journal article" date="1999" name="Appl. Biochem. Biotechnol.">
        <title>Molecular analysis and heterologous expression of the gene encoding methylmalonyl-coenzyme A mutase from rifamycin SV-producing strain Amycolatopsis mediterranei U32.</title>
        <authorList>
            <person name="Zhang W."/>
            <person name="Yang L."/>
            <person name="Jiang W."/>
            <person name="Zhao G."/>
            <person name="Yang Y."/>
            <person name="Chiao J."/>
        </authorList>
    </citation>
    <scope>NUCLEOTIDE SEQUENCE</scope>
    <source>
        <strain evidence="2">U-32</strain>
    </source>
</reference>
<dbReference type="AlphaFoldDB" id="Q9F162"/>
<name>Q9F162_AMYMD</name>